<reference evidence="1" key="1">
    <citation type="submission" date="2014-11" db="EMBL/GenBank/DDBJ databases">
        <authorList>
            <person name="Amaro Gonzalez C."/>
        </authorList>
    </citation>
    <scope>NUCLEOTIDE SEQUENCE</scope>
</reference>
<evidence type="ECO:0000313" key="1">
    <source>
        <dbReference type="EMBL" id="JAH56916.1"/>
    </source>
</evidence>
<name>A0A0E9TTP2_ANGAN</name>
<protein>
    <submittedName>
        <fullName evidence="1">Uncharacterized protein</fullName>
    </submittedName>
</protein>
<proteinExistence type="predicted"/>
<reference evidence="1" key="2">
    <citation type="journal article" date="2015" name="Fish Shellfish Immunol.">
        <title>Early steps in the European eel (Anguilla anguilla)-Vibrio vulnificus interaction in the gills: Role of the RtxA13 toxin.</title>
        <authorList>
            <person name="Callol A."/>
            <person name="Pajuelo D."/>
            <person name="Ebbesson L."/>
            <person name="Teles M."/>
            <person name="MacKenzie S."/>
            <person name="Amaro C."/>
        </authorList>
    </citation>
    <scope>NUCLEOTIDE SEQUENCE</scope>
</reference>
<dbReference type="AlphaFoldDB" id="A0A0E9TTP2"/>
<organism evidence="1">
    <name type="scientific">Anguilla anguilla</name>
    <name type="common">European freshwater eel</name>
    <name type="synonym">Muraena anguilla</name>
    <dbReference type="NCBI Taxonomy" id="7936"/>
    <lineage>
        <taxon>Eukaryota</taxon>
        <taxon>Metazoa</taxon>
        <taxon>Chordata</taxon>
        <taxon>Craniata</taxon>
        <taxon>Vertebrata</taxon>
        <taxon>Euteleostomi</taxon>
        <taxon>Actinopterygii</taxon>
        <taxon>Neopterygii</taxon>
        <taxon>Teleostei</taxon>
        <taxon>Anguilliformes</taxon>
        <taxon>Anguillidae</taxon>
        <taxon>Anguilla</taxon>
    </lineage>
</organism>
<accession>A0A0E9TTP2</accession>
<sequence>MAGFSTKSTLTELLLAQQHSYPASSVKWCQNALH</sequence>
<dbReference type="EMBL" id="GBXM01051661">
    <property type="protein sequence ID" value="JAH56916.1"/>
    <property type="molecule type" value="Transcribed_RNA"/>
</dbReference>